<dbReference type="AlphaFoldDB" id="A0A9P0F007"/>
<feature type="compositionally biased region" description="Polar residues" evidence="4">
    <location>
        <begin position="822"/>
        <end position="831"/>
    </location>
</feature>
<dbReference type="InterPro" id="IPR001660">
    <property type="entry name" value="SAM"/>
</dbReference>
<feature type="compositionally biased region" description="Pro residues" evidence="4">
    <location>
        <begin position="211"/>
        <end position="233"/>
    </location>
</feature>
<feature type="domain" description="SAM" evidence="5">
    <location>
        <begin position="833"/>
        <end position="899"/>
    </location>
</feature>
<evidence type="ECO:0000256" key="2">
    <source>
        <dbReference type="ARBA" id="ARBA00022737"/>
    </source>
</evidence>
<dbReference type="EMBL" id="OU963864">
    <property type="protein sequence ID" value="CAH0386162.1"/>
    <property type="molecule type" value="Genomic_DNA"/>
</dbReference>
<feature type="compositionally biased region" description="Basic residues" evidence="4">
    <location>
        <begin position="694"/>
        <end position="705"/>
    </location>
</feature>
<dbReference type="InterPro" id="IPR013761">
    <property type="entry name" value="SAM/pointed_sf"/>
</dbReference>
<gene>
    <name evidence="6" type="ORF">BEMITA_LOCUS5312</name>
</gene>
<reference evidence="6" key="1">
    <citation type="submission" date="2021-12" db="EMBL/GenBank/DDBJ databases">
        <authorList>
            <person name="King R."/>
        </authorList>
    </citation>
    <scope>NUCLEOTIDE SEQUENCE</scope>
</reference>
<dbReference type="Pfam" id="PF02820">
    <property type="entry name" value="MBT"/>
    <property type="match status" value="4"/>
</dbReference>
<evidence type="ECO:0000313" key="7">
    <source>
        <dbReference type="Proteomes" id="UP001152759"/>
    </source>
</evidence>
<feature type="compositionally biased region" description="Polar residues" evidence="4">
    <location>
        <begin position="795"/>
        <end position="805"/>
    </location>
</feature>
<feature type="compositionally biased region" description="Polar residues" evidence="4">
    <location>
        <begin position="771"/>
        <end position="781"/>
    </location>
</feature>
<name>A0A9P0F007_BEMTA</name>
<dbReference type="GO" id="GO:0042393">
    <property type="term" value="F:histone binding"/>
    <property type="evidence" value="ECO:0007669"/>
    <property type="project" value="TreeGrafter"/>
</dbReference>
<dbReference type="InterPro" id="IPR047358">
    <property type="entry name" value="MBT_dSfmbt_rpt1"/>
</dbReference>
<accession>A0A9P0F007</accession>
<evidence type="ECO:0000313" key="6">
    <source>
        <dbReference type="EMBL" id="CAH0386162.1"/>
    </source>
</evidence>
<dbReference type="Gene3D" id="3.30.60.160">
    <property type="match status" value="1"/>
</dbReference>
<dbReference type="SMART" id="SM00561">
    <property type="entry name" value="MBT"/>
    <property type="match status" value="4"/>
</dbReference>
<dbReference type="GO" id="GO:0045892">
    <property type="term" value="P:negative regulation of DNA-templated transcription"/>
    <property type="evidence" value="ECO:0007669"/>
    <property type="project" value="TreeGrafter"/>
</dbReference>
<keyword evidence="2" id="KW-0677">Repeat</keyword>
<dbReference type="GO" id="GO:0005634">
    <property type="term" value="C:nucleus"/>
    <property type="evidence" value="ECO:0007669"/>
    <property type="project" value="UniProtKB-SubCell"/>
</dbReference>
<dbReference type="Pfam" id="PF00536">
    <property type="entry name" value="SAM_1"/>
    <property type="match status" value="1"/>
</dbReference>
<evidence type="ECO:0000256" key="1">
    <source>
        <dbReference type="ARBA" id="ARBA00004123"/>
    </source>
</evidence>
<dbReference type="PANTHER" id="PTHR12247:SF104">
    <property type="entry name" value="POLYCOMB PROTEIN SFMBT"/>
    <property type="match status" value="1"/>
</dbReference>
<dbReference type="InterPro" id="IPR037605">
    <property type="entry name" value="Sfmbt_SAM"/>
</dbReference>
<dbReference type="InterPro" id="IPR004092">
    <property type="entry name" value="Mbt"/>
</dbReference>
<protein>
    <recommendedName>
        <fullName evidence="5">SAM domain-containing protein</fullName>
    </recommendedName>
</protein>
<keyword evidence="3" id="KW-0539">Nucleus</keyword>
<comment type="subcellular location">
    <subcellularLocation>
        <location evidence="1">Nucleus</location>
    </subcellularLocation>
</comment>
<dbReference type="InterPro" id="IPR050548">
    <property type="entry name" value="PcG_chromatin_remod_factors"/>
</dbReference>
<feature type="region of interest" description="Disordered" evidence="4">
    <location>
        <begin position="676"/>
        <end position="831"/>
    </location>
</feature>
<dbReference type="CDD" id="cd20100">
    <property type="entry name" value="MBT_dSfmbt-like_rpt4"/>
    <property type="match status" value="1"/>
</dbReference>
<dbReference type="KEGG" id="btab:109030999"/>
<evidence type="ECO:0000259" key="5">
    <source>
        <dbReference type="SMART" id="SM00454"/>
    </source>
</evidence>
<dbReference type="Proteomes" id="UP001152759">
    <property type="component" value="Chromosome 3"/>
</dbReference>
<proteinExistence type="predicted"/>
<feature type="region of interest" description="Disordered" evidence="4">
    <location>
        <begin position="186"/>
        <end position="238"/>
    </location>
</feature>
<feature type="compositionally biased region" description="Basic and acidic residues" evidence="4">
    <location>
        <begin position="725"/>
        <end position="747"/>
    </location>
</feature>
<dbReference type="SUPFAM" id="SSF47769">
    <property type="entry name" value="SAM/Pointed domain"/>
    <property type="match status" value="1"/>
</dbReference>
<dbReference type="CDD" id="cd09580">
    <property type="entry name" value="SAM_Scm-like-4MBT"/>
    <property type="match status" value="1"/>
</dbReference>
<sequence length="916" mass="103408">MDMATRDDLGLVWMGEMLLPNNSNEMMMDHPVDTSAYFTAAQPAIEDYQPRPPMEMDGFMILEELEDPMYYGMNNSMTMMAMQDDPHTKMVTTSGTQTAQLPQPVYASRKIKPVKHPALKLQTPIAYQSDTDHNVIPIQPEGRGVCEKCGAIGVKHSFYTRERRYCSMQCVKLANEDAEKYYLAMNQKQQQQSAPPQQEQNTSSDMQVDPPSKPSPQIPPPIPLFLPDEPPFPPDKKLNSELQQSYNWSLQLNDPEFQAAPVSNFKHAPMSDCWDNVIVGMKVEVENTDCDNFSEDFPDSFWVASVLEISGYKALLRYEGFGDNCSKDFWVNLCSSSVHPVGWCATRGKPLIPPKTIENKFQDWKDFLVRRLTGARTLPSTFYSKVQDSMKSRFRCDLNLEVVDKNRISHVKVATIEKIVGKRLQLRYYDSQPNEDVFWCHEDSPLIHPVGWARRVGHTLDAPPAYVDRCSKGLRDKDDATEDLFPMVDYKHLPSGLAFQEGMKLEAIDPLNLSEICAATVKQVLNDGYLMIRVDCYDEDPNLVDWFCYHITSPCIFPIGFCAKNELPLTPPKGYLPNTFNWNEYLATTGSAAAPVNLFNSFQDRPMHKFTAGMKLEAADLMNPQYVCVATISRVVDRLLKVHFDGWEEEYDQWLDCASCDIYPVGWCELVSRRLEPPRPPSKNGINQVSRPIGRGRKRHKRHKPVNSGVRKPAHTSEQPSQQCIKEEIVPEINDPHSGTKDHRMTDDSSSSMNADKRQLQHLGSTVRFEGSSSTVSSNLEPETAMESVGPDQSLPMSTSSSSVKTEPPVGTKVSSVIPRLSDSTSSSQQVTPMEWDVTQVAEFLRINDCAAYCDNFSGKNINGKQLLELTKEQIIDLTGMKVGPSLKIFDLIQQLKNRMNPSSSRSKILGLKKFL</sequence>
<dbReference type="SUPFAM" id="SSF63748">
    <property type="entry name" value="Tudor/PWWP/MBT"/>
    <property type="match status" value="4"/>
</dbReference>
<dbReference type="SMART" id="SM00454">
    <property type="entry name" value="SAM"/>
    <property type="match status" value="1"/>
</dbReference>
<dbReference type="GO" id="GO:0003682">
    <property type="term" value="F:chromatin binding"/>
    <property type="evidence" value="ECO:0007669"/>
    <property type="project" value="TreeGrafter"/>
</dbReference>
<evidence type="ECO:0000256" key="3">
    <source>
        <dbReference type="ARBA" id="ARBA00023242"/>
    </source>
</evidence>
<dbReference type="PANTHER" id="PTHR12247">
    <property type="entry name" value="POLYCOMB GROUP PROTEIN"/>
    <property type="match status" value="1"/>
</dbReference>
<evidence type="ECO:0000256" key="4">
    <source>
        <dbReference type="SAM" id="MobiDB-lite"/>
    </source>
</evidence>
<dbReference type="CDD" id="cd20119">
    <property type="entry name" value="MBT_dSfmbt_rpt1"/>
    <property type="match status" value="1"/>
</dbReference>
<dbReference type="Gene3D" id="2.30.30.140">
    <property type="match status" value="4"/>
</dbReference>
<dbReference type="Gene3D" id="1.10.150.50">
    <property type="entry name" value="Transcription Factor, Ets-1"/>
    <property type="match status" value="1"/>
</dbReference>
<keyword evidence="7" id="KW-1185">Reference proteome</keyword>
<dbReference type="GO" id="GO:0031507">
    <property type="term" value="P:heterochromatin formation"/>
    <property type="evidence" value="ECO:0007669"/>
    <property type="project" value="InterPro"/>
</dbReference>
<feature type="compositionally biased region" description="Low complexity" evidence="4">
    <location>
        <begin position="187"/>
        <end position="200"/>
    </location>
</feature>
<organism evidence="6 7">
    <name type="scientific">Bemisia tabaci</name>
    <name type="common">Sweetpotato whitefly</name>
    <name type="synonym">Aleurodes tabaci</name>
    <dbReference type="NCBI Taxonomy" id="7038"/>
    <lineage>
        <taxon>Eukaryota</taxon>
        <taxon>Metazoa</taxon>
        <taxon>Ecdysozoa</taxon>
        <taxon>Arthropoda</taxon>
        <taxon>Hexapoda</taxon>
        <taxon>Insecta</taxon>
        <taxon>Pterygota</taxon>
        <taxon>Neoptera</taxon>
        <taxon>Paraneoptera</taxon>
        <taxon>Hemiptera</taxon>
        <taxon>Sternorrhyncha</taxon>
        <taxon>Aleyrodoidea</taxon>
        <taxon>Aleyrodidae</taxon>
        <taxon>Aleyrodinae</taxon>
        <taxon>Bemisia</taxon>
    </lineage>
</organism>
<dbReference type="InterPro" id="IPR038603">
    <property type="entry name" value="Znf_FCS_sf"/>
</dbReference>